<evidence type="ECO:0000313" key="1">
    <source>
        <dbReference type="EMBL" id="KAK3802777.1"/>
    </source>
</evidence>
<name>A0AAE1BAW5_9GAST</name>
<sequence length="75" mass="8387">MYELLDMKTRVRGLWVGLDMSTKTRRQECGDCGRGWMCPPRHNGEDLSVAGYKNKSAGNVEGAGYFRDSRSTGNL</sequence>
<reference evidence="1" key="1">
    <citation type="journal article" date="2023" name="G3 (Bethesda)">
        <title>A reference genome for the long-term kleptoplast-retaining sea slug Elysia crispata morphotype clarki.</title>
        <authorList>
            <person name="Eastman K.E."/>
            <person name="Pendleton A.L."/>
            <person name="Shaikh M.A."/>
            <person name="Suttiyut T."/>
            <person name="Ogas R."/>
            <person name="Tomko P."/>
            <person name="Gavelis G."/>
            <person name="Widhalm J.R."/>
            <person name="Wisecaver J.H."/>
        </authorList>
    </citation>
    <scope>NUCLEOTIDE SEQUENCE</scope>
    <source>
        <strain evidence="1">ECLA1</strain>
    </source>
</reference>
<evidence type="ECO:0000313" key="2">
    <source>
        <dbReference type="Proteomes" id="UP001283361"/>
    </source>
</evidence>
<comment type="caution">
    <text evidence="1">The sequence shown here is derived from an EMBL/GenBank/DDBJ whole genome shotgun (WGS) entry which is preliminary data.</text>
</comment>
<dbReference type="Proteomes" id="UP001283361">
    <property type="component" value="Unassembled WGS sequence"/>
</dbReference>
<proteinExistence type="predicted"/>
<organism evidence="1 2">
    <name type="scientific">Elysia crispata</name>
    <name type="common">lettuce slug</name>
    <dbReference type="NCBI Taxonomy" id="231223"/>
    <lineage>
        <taxon>Eukaryota</taxon>
        <taxon>Metazoa</taxon>
        <taxon>Spiralia</taxon>
        <taxon>Lophotrochozoa</taxon>
        <taxon>Mollusca</taxon>
        <taxon>Gastropoda</taxon>
        <taxon>Heterobranchia</taxon>
        <taxon>Euthyneura</taxon>
        <taxon>Panpulmonata</taxon>
        <taxon>Sacoglossa</taxon>
        <taxon>Placobranchoidea</taxon>
        <taxon>Plakobranchidae</taxon>
        <taxon>Elysia</taxon>
    </lineage>
</organism>
<dbReference type="EMBL" id="JAWDGP010000216">
    <property type="protein sequence ID" value="KAK3802777.1"/>
    <property type="molecule type" value="Genomic_DNA"/>
</dbReference>
<protein>
    <submittedName>
        <fullName evidence="1">Uncharacterized protein</fullName>
    </submittedName>
</protein>
<gene>
    <name evidence="1" type="ORF">RRG08_012291</name>
</gene>
<accession>A0AAE1BAW5</accession>
<dbReference type="AlphaFoldDB" id="A0AAE1BAW5"/>
<keyword evidence="2" id="KW-1185">Reference proteome</keyword>